<dbReference type="InterPro" id="IPR036047">
    <property type="entry name" value="F-box-like_dom_sf"/>
</dbReference>
<evidence type="ECO:0000313" key="2">
    <source>
        <dbReference type="Proteomes" id="UP000663843"/>
    </source>
</evidence>
<dbReference type="EMBL" id="CAJMWT010000799">
    <property type="protein sequence ID" value="CAE6352933.1"/>
    <property type="molecule type" value="Genomic_DNA"/>
</dbReference>
<dbReference type="SUPFAM" id="SSF81383">
    <property type="entry name" value="F-box domain"/>
    <property type="match status" value="1"/>
</dbReference>
<dbReference type="Proteomes" id="UP000663843">
    <property type="component" value="Unassembled WGS sequence"/>
</dbReference>
<name>A0A8H2ZY69_9AGAM</name>
<evidence type="ECO:0008006" key="3">
    <source>
        <dbReference type="Google" id="ProtNLM"/>
    </source>
</evidence>
<gene>
    <name evidence="1" type="ORF">RDB_LOCUS7944</name>
</gene>
<sequence length="552" mass="62365">MIASISAREMTNDTLGLLTGRTLQLPPPQMLEQLRSAGENLRASIDNYLGVCSILHDSLSKGLSQELAACLEQEFTLISPYEQKIRQARVVIGNARNYCTSVASISKLPPEILIRIFFLVSRNSCRLSSPDDFGYDTSHSRYPDWLAHVCSQWRKIALSSPNLWTHIDLTPGPRYGRGIWDRAHAYIERAGKMPCEIHVDDRGRSNDDCYYVDEVISTLASRSKAFEFTISSHDLQSFHSYVLSNLILECDPEILKTFHLSSDISLPVFLSHSHIDGEEVDYINSDMGYDVLRLSDSQMDAVDLRLTSPSAGDTTIIAEFDLISVLSASPQLRILHFSLDLFIIEGLGDEPISDHSLKPVLLQDLEEIYVSTIYPRVNSRTFHVGFLLRLLAPGSKPLRLTLETTDSAVEPLFGSNAIREFFTRSKVEKLWIRNGTPSMIQLQACHLPDLKVIVFDSSNMRNSFTLGITEDARTWIMHDTILVRSELVWIMDSFPARLVLSHVRVMESANGQFVGEENLRADFPTVEFTERNWSLCPTADWDILDRCVFPND</sequence>
<comment type="caution">
    <text evidence="1">The sequence shown here is derived from an EMBL/GenBank/DDBJ whole genome shotgun (WGS) entry which is preliminary data.</text>
</comment>
<proteinExistence type="predicted"/>
<dbReference type="Gene3D" id="1.20.1280.50">
    <property type="match status" value="1"/>
</dbReference>
<reference evidence="1" key="1">
    <citation type="submission" date="2021-01" db="EMBL/GenBank/DDBJ databases">
        <authorList>
            <person name="Kaushik A."/>
        </authorList>
    </citation>
    <scope>NUCLEOTIDE SEQUENCE</scope>
    <source>
        <strain evidence="1">AG2-2IIIB</strain>
    </source>
</reference>
<evidence type="ECO:0000313" key="1">
    <source>
        <dbReference type="EMBL" id="CAE6352933.1"/>
    </source>
</evidence>
<dbReference type="AlphaFoldDB" id="A0A8H2ZY69"/>
<organism evidence="1 2">
    <name type="scientific">Rhizoctonia solani</name>
    <dbReference type="NCBI Taxonomy" id="456999"/>
    <lineage>
        <taxon>Eukaryota</taxon>
        <taxon>Fungi</taxon>
        <taxon>Dikarya</taxon>
        <taxon>Basidiomycota</taxon>
        <taxon>Agaricomycotina</taxon>
        <taxon>Agaricomycetes</taxon>
        <taxon>Cantharellales</taxon>
        <taxon>Ceratobasidiaceae</taxon>
        <taxon>Rhizoctonia</taxon>
    </lineage>
</organism>
<protein>
    <recommendedName>
        <fullName evidence="3">F-box domain-containing protein</fullName>
    </recommendedName>
</protein>
<accession>A0A8H2ZY69</accession>